<evidence type="ECO:0000313" key="1">
    <source>
        <dbReference type="EMBL" id="WMV13569.1"/>
    </source>
</evidence>
<dbReference type="EMBL" id="CP133613">
    <property type="protein sequence ID" value="WMV13569.1"/>
    <property type="molecule type" value="Genomic_DNA"/>
</dbReference>
<gene>
    <name evidence="1" type="ORF">MTR67_006954</name>
</gene>
<evidence type="ECO:0000313" key="2">
    <source>
        <dbReference type="Proteomes" id="UP001234989"/>
    </source>
</evidence>
<name>A0AAF0TCM9_SOLVR</name>
<evidence type="ECO:0008006" key="3">
    <source>
        <dbReference type="Google" id="ProtNLM"/>
    </source>
</evidence>
<dbReference type="InterPro" id="IPR053151">
    <property type="entry name" value="RNase_H-like"/>
</dbReference>
<dbReference type="CDD" id="cd06222">
    <property type="entry name" value="RNase_H_like"/>
    <property type="match status" value="1"/>
</dbReference>
<reference evidence="1" key="1">
    <citation type="submission" date="2023-08" db="EMBL/GenBank/DDBJ databases">
        <title>A de novo genome assembly of Solanum verrucosum Schlechtendal, a Mexican diploid species geographically isolated from the other diploid A-genome species in potato relatives.</title>
        <authorList>
            <person name="Hosaka K."/>
        </authorList>
    </citation>
    <scope>NUCLEOTIDE SEQUENCE</scope>
    <source>
        <tissue evidence="1">Young leaves</tissue>
    </source>
</reference>
<dbReference type="InterPro" id="IPR012337">
    <property type="entry name" value="RNaseH-like_sf"/>
</dbReference>
<dbReference type="Gene3D" id="3.30.420.10">
    <property type="entry name" value="Ribonuclease H-like superfamily/Ribonuclease H"/>
    <property type="match status" value="1"/>
</dbReference>
<proteinExistence type="predicted"/>
<accession>A0AAF0TCM9</accession>
<dbReference type="PANTHER" id="PTHR47723">
    <property type="entry name" value="OS05G0353850 PROTEIN"/>
    <property type="match status" value="1"/>
</dbReference>
<keyword evidence="2" id="KW-1185">Reference proteome</keyword>
<dbReference type="PANTHER" id="PTHR47723:SF7">
    <property type="entry name" value="RNASE H FAMILY PROTEIN"/>
    <property type="match status" value="1"/>
</dbReference>
<organism evidence="1 2">
    <name type="scientific">Solanum verrucosum</name>
    <dbReference type="NCBI Taxonomy" id="315347"/>
    <lineage>
        <taxon>Eukaryota</taxon>
        <taxon>Viridiplantae</taxon>
        <taxon>Streptophyta</taxon>
        <taxon>Embryophyta</taxon>
        <taxon>Tracheophyta</taxon>
        <taxon>Spermatophyta</taxon>
        <taxon>Magnoliopsida</taxon>
        <taxon>eudicotyledons</taxon>
        <taxon>Gunneridae</taxon>
        <taxon>Pentapetalae</taxon>
        <taxon>asterids</taxon>
        <taxon>lamiids</taxon>
        <taxon>Solanales</taxon>
        <taxon>Solanaceae</taxon>
        <taxon>Solanoideae</taxon>
        <taxon>Solaneae</taxon>
        <taxon>Solanum</taxon>
    </lineage>
</organism>
<dbReference type="SUPFAM" id="SSF53098">
    <property type="entry name" value="Ribonuclease H-like"/>
    <property type="match status" value="1"/>
</dbReference>
<dbReference type="AlphaFoldDB" id="A0AAF0TCM9"/>
<dbReference type="InterPro" id="IPR036397">
    <property type="entry name" value="RNaseH_sf"/>
</dbReference>
<dbReference type="InterPro" id="IPR044730">
    <property type="entry name" value="RNase_H-like_dom_plant"/>
</dbReference>
<sequence>METRGPQINHLSFADDVIIFASSDRLSLHLIMKTMSTYETTSGQLINKDKSHFMDPENSPVHIILLIKEITGFIQKGSPITYLGCPFYIGRQRIIYYSDRLQRCAVKYGGKQSSVPRVKFLILKDITNMFQSAFPYLHWPNSCERLLKIVESCWLEVQVKEVKWIRPLGNIFKLNKDGSALGNPDQIRGGGIHRDSKGDMVYAFIIPLGSGTNNQAETLAAAHGIQWCMAFSKNQTFLEPATTTHFSFYQHHQSAGIFSV</sequence>
<protein>
    <recommendedName>
        <fullName evidence="3">Reverse transcriptase domain-containing protein</fullName>
    </recommendedName>
</protein>
<dbReference type="Proteomes" id="UP001234989">
    <property type="component" value="Chromosome 2"/>
</dbReference>
<dbReference type="GO" id="GO:0003676">
    <property type="term" value="F:nucleic acid binding"/>
    <property type="evidence" value="ECO:0007669"/>
    <property type="project" value="InterPro"/>
</dbReference>